<reference evidence="2 3" key="1">
    <citation type="submission" date="2019-04" db="EMBL/GenBank/DDBJ databases">
        <title>Thalassotalea guangxiensis sp. nov., isolated from sediment of the coastal wetland.</title>
        <authorList>
            <person name="Zheng S."/>
            <person name="Zhang D."/>
        </authorList>
    </citation>
    <scope>NUCLEOTIDE SEQUENCE [LARGE SCALE GENOMIC DNA]</scope>
    <source>
        <strain evidence="2 3">ZS-4</strain>
    </source>
</reference>
<sequence>MWQQQIIQLAPKTRGFHLITDDIYFQVPQIGDYKVGMLHLFLRHTSASLSINENADPMVRQDLESHFNTFVPENQPYYLHDYEGPDDMPAHIKSSILGCELTIPITNGRFAFGTWQGIYLCEHRNHGGSRSLVATLNGEV</sequence>
<dbReference type="OrthoDB" id="9801725at2"/>
<organism evidence="2 3">
    <name type="scientific">Thalassotalea mangrovi</name>
    <dbReference type="NCBI Taxonomy" id="2572245"/>
    <lineage>
        <taxon>Bacteria</taxon>
        <taxon>Pseudomonadati</taxon>
        <taxon>Pseudomonadota</taxon>
        <taxon>Gammaproteobacteria</taxon>
        <taxon>Alteromonadales</taxon>
        <taxon>Colwelliaceae</taxon>
        <taxon>Thalassotalea</taxon>
    </lineage>
</organism>
<keyword evidence="3" id="KW-1185">Reference proteome</keyword>
<evidence type="ECO:0000256" key="1">
    <source>
        <dbReference type="ARBA" id="ARBA00005534"/>
    </source>
</evidence>
<dbReference type="Pfam" id="PF01894">
    <property type="entry name" value="YjbQ"/>
    <property type="match status" value="1"/>
</dbReference>
<dbReference type="AlphaFoldDB" id="A0A4U1B6S6"/>
<dbReference type="InterPro" id="IPR001602">
    <property type="entry name" value="UPF0047_YjbQ-like"/>
</dbReference>
<comment type="similarity">
    <text evidence="1">Belongs to the UPF0047 family.</text>
</comment>
<dbReference type="InterPro" id="IPR035917">
    <property type="entry name" value="YjbQ-like_sf"/>
</dbReference>
<proteinExistence type="inferred from homology"/>
<dbReference type="RefSeq" id="WP_136735176.1">
    <property type="nucleotide sequence ID" value="NZ_SWDB01000010.1"/>
</dbReference>
<dbReference type="PANTHER" id="PTHR30615:SF8">
    <property type="entry name" value="UPF0047 PROTEIN C4A8.02C"/>
    <property type="match status" value="1"/>
</dbReference>
<dbReference type="PIRSF" id="PIRSF004681">
    <property type="entry name" value="UCP004681"/>
    <property type="match status" value="1"/>
</dbReference>
<comment type="caution">
    <text evidence="2">The sequence shown here is derived from an EMBL/GenBank/DDBJ whole genome shotgun (WGS) entry which is preliminary data.</text>
</comment>
<name>A0A4U1B6S6_9GAMM</name>
<gene>
    <name evidence="2" type="ORF">E8M12_05960</name>
</gene>
<protein>
    <submittedName>
        <fullName evidence="2">YjbQ family protein</fullName>
    </submittedName>
</protein>
<dbReference type="Proteomes" id="UP000307999">
    <property type="component" value="Unassembled WGS sequence"/>
</dbReference>
<dbReference type="NCBIfam" id="TIGR00149">
    <property type="entry name" value="TIGR00149_YjbQ"/>
    <property type="match status" value="1"/>
</dbReference>
<accession>A0A4U1B6S6</accession>
<evidence type="ECO:0000313" key="3">
    <source>
        <dbReference type="Proteomes" id="UP000307999"/>
    </source>
</evidence>
<evidence type="ECO:0000313" key="2">
    <source>
        <dbReference type="EMBL" id="TKB46168.1"/>
    </source>
</evidence>
<dbReference type="PANTHER" id="PTHR30615">
    <property type="entry name" value="UNCHARACTERIZED PROTEIN YJBQ-RELATED"/>
    <property type="match status" value="1"/>
</dbReference>
<dbReference type="SUPFAM" id="SSF111038">
    <property type="entry name" value="YjbQ-like"/>
    <property type="match status" value="1"/>
</dbReference>
<dbReference type="EMBL" id="SWDB01000010">
    <property type="protein sequence ID" value="TKB46168.1"/>
    <property type="molecule type" value="Genomic_DNA"/>
</dbReference>
<dbReference type="Gene3D" id="2.60.120.460">
    <property type="entry name" value="YjbQ-like"/>
    <property type="match status" value="1"/>
</dbReference>